<evidence type="ECO:0000256" key="1">
    <source>
        <dbReference type="ARBA" id="ARBA00000971"/>
    </source>
</evidence>
<name>A0ABQ6M1W0_9GAMM</name>
<dbReference type="Gene3D" id="3.10.50.40">
    <property type="match status" value="1"/>
</dbReference>
<dbReference type="EC" id="5.2.1.8" evidence="10"/>
<evidence type="ECO:0000256" key="8">
    <source>
        <dbReference type="ARBA" id="ARBA00037071"/>
    </source>
</evidence>
<evidence type="ECO:0000256" key="4">
    <source>
        <dbReference type="ARBA" id="ARBA00022490"/>
    </source>
</evidence>
<dbReference type="RefSeq" id="WP_285764952.1">
    <property type="nucleotide sequence ID" value="NZ_BSYJ01000006.1"/>
</dbReference>
<evidence type="ECO:0000256" key="2">
    <source>
        <dbReference type="ARBA" id="ARBA00004496"/>
    </source>
</evidence>
<organism evidence="12 13">
    <name type="scientific">Biformimicrobium ophioploci</name>
    <dbReference type="NCBI Taxonomy" id="3036711"/>
    <lineage>
        <taxon>Bacteria</taxon>
        <taxon>Pseudomonadati</taxon>
        <taxon>Pseudomonadota</taxon>
        <taxon>Gammaproteobacteria</taxon>
        <taxon>Cellvibrionales</taxon>
        <taxon>Microbulbiferaceae</taxon>
        <taxon>Biformimicrobium</taxon>
    </lineage>
</organism>
<dbReference type="GO" id="GO:0016853">
    <property type="term" value="F:isomerase activity"/>
    <property type="evidence" value="ECO:0007669"/>
    <property type="project" value="UniProtKB-KW"/>
</dbReference>
<protein>
    <recommendedName>
        <fullName evidence="10">Peptidyl-prolyl cis-trans isomerase</fullName>
        <ecNumber evidence="10">5.2.1.8</ecNumber>
    </recommendedName>
</protein>
<comment type="caution">
    <text evidence="12">The sequence shown here is derived from an EMBL/GenBank/DDBJ whole genome shotgun (WGS) entry which is preliminary data.</text>
</comment>
<evidence type="ECO:0000259" key="11">
    <source>
        <dbReference type="PROSITE" id="PS50059"/>
    </source>
</evidence>
<evidence type="ECO:0000313" key="13">
    <source>
        <dbReference type="Proteomes" id="UP001224392"/>
    </source>
</evidence>
<evidence type="ECO:0000313" key="12">
    <source>
        <dbReference type="EMBL" id="GMG88338.1"/>
    </source>
</evidence>
<dbReference type="Proteomes" id="UP001224392">
    <property type="component" value="Unassembled WGS sequence"/>
</dbReference>
<evidence type="ECO:0000256" key="6">
    <source>
        <dbReference type="ARBA" id="ARBA00023186"/>
    </source>
</evidence>
<reference evidence="12 13" key="1">
    <citation type="submission" date="2023-04" db="EMBL/GenBank/DDBJ databases">
        <title>Marinobulbifer ophiurae gen. nov., sp. Nov., isolate from tissue of brittle star Ophioplocus japonicus.</title>
        <authorList>
            <person name="Kawano K."/>
            <person name="Sawayama S."/>
            <person name="Nakagawa S."/>
        </authorList>
    </citation>
    <scope>NUCLEOTIDE SEQUENCE [LARGE SCALE GENOMIC DNA]</scope>
    <source>
        <strain evidence="12 13">NKW57</strain>
    </source>
</reference>
<dbReference type="PROSITE" id="PS50059">
    <property type="entry name" value="FKBP_PPIASE"/>
    <property type="match status" value="1"/>
</dbReference>
<dbReference type="SUPFAM" id="SSF54534">
    <property type="entry name" value="FKBP-like"/>
    <property type="match status" value="1"/>
</dbReference>
<comment type="subcellular location">
    <subcellularLocation>
        <location evidence="2">Cytoplasm</location>
    </subcellularLocation>
</comment>
<keyword evidence="7 9" id="KW-0413">Isomerase</keyword>
<keyword evidence="4" id="KW-0963">Cytoplasm</keyword>
<keyword evidence="5 9" id="KW-0697">Rotamase</keyword>
<dbReference type="EMBL" id="BSYJ01000006">
    <property type="protein sequence ID" value="GMG88338.1"/>
    <property type="molecule type" value="Genomic_DNA"/>
</dbReference>
<dbReference type="PANTHER" id="PTHR47861:SF3">
    <property type="entry name" value="FKBP-TYPE PEPTIDYL-PROLYL CIS-TRANS ISOMERASE SLYD"/>
    <property type="match status" value="1"/>
</dbReference>
<feature type="domain" description="PPIase FKBP-type" evidence="11">
    <location>
        <begin position="6"/>
        <end position="83"/>
    </location>
</feature>
<dbReference type="Pfam" id="PF00254">
    <property type="entry name" value="FKBP_C"/>
    <property type="match status" value="1"/>
</dbReference>
<proteinExistence type="inferred from homology"/>
<evidence type="ECO:0000256" key="7">
    <source>
        <dbReference type="ARBA" id="ARBA00023235"/>
    </source>
</evidence>
<comment type="similarity">
    <text evidence="3 10">Belongs to the FKBP-type PPIase family.</text>
</comment>
<dbReference type="InterPro" id="IPR001179">
    <property type="entry name" value="PPIase_FKBP_dom"/>
</dbReference>
<evidence type="ECO:0000256" key="10">
    <source>
        <dbReference type="RuleBase" id="RU003915"/>
    </source>
</evidence>
<evidence type="ECO:0000256" key="9">
    <source>
        <dbReference type="PROSITE-ProRule" id="PRU00277"/>
    </source>
</evidence>
<accession>A0ABQ6M1W0</accession>
<keyword evidence="13" id="KW-1185">Reference proteome</keyword>
<gene>
    <name evidence="12" type="ORF">MNKW57_26590</name>
</gene>
<dbReference type="InterPro" id="IPR046357">
    <property type="entry name" value="PPIase_dom_sf"/>
</dbReference>
<sequence length="154" mass="16469">MNIADNSVVEIHYTLTDSEGEKIDSSEGGEPLKFLQGAGNIIPGLEREMLGKAVGDKFQVVIAPQDGYGETNPQLIQQMPASAFQGVDKLEVGMVFHAQNSGGQPIQVEIIDIEGDNVTINGNHPLAGVELHFSIEVVSVREASDDEVSHGHAH</sequence>
<dbReference type="PANTHER" id="PTHR47861">
    <property type="entry name" value="FKBP-TYPE PEPTIDYL-PROLYL CIS-TRANS ISOMERASE SLYD"/>
    <property type="match status" value="1"/>
</dbReference>
<comment type="catalytic activity">
    <reaction evidence="1 9 10">
        <text>[protein]-peptidylproline (omega=180) = [protein]-peptidylproline (omega=0)</text>
        <dbReference type="Rhea" id="RHEA:16237"/>
        <dbReference type="Rhea" id="RHEA-COMP:10747"/>
        <dbReference type="Rhea" id="RHEA-COMP:10748"/>
        <dbReference type="ChEBI" id="CHEBI:83833"/>
        <dbReference type="ChEBI" id="CHEBI:83834"/>
        <dbReference type="EC" id="5.2.1.8"/>
    </reaction>
</comment>
<keyword evidence="6" id="KW-0143">Chaperone</keyword>
<comment type="function">
    <text evidence="8">Also involved in hydrogenase metallocenter assembly, probably by participating in the nickel insertion step. This function in hydrogenase biosynthesis requires chaperone activity and the presence of the metal-binding domain, but not PPIase activity.</text>
</comment>
<evidence type="ECO:0000256" key="5">
    <source>
        <dbReference type="ARBA" id="ARBA00023110"/>
    </source>
</evidence>
<evidence type="ECO:0000256" key="3">
    <source>
        <dbReference type="ARBA" id="ARBA00006577"/>
    </source>
</evidence>